<feature type="region of interest" description="Disordered" evidence="6">
    <location>
        <begin position="1"/>
        <end position="30"/>
    </location>
</feature>
<dbReference type="Gene3D" id="4.10.280.10">
    <property type="entry name" value="Helix-loop-helix DNA-binding domain"/>
    <property type="match status" value="1"/>
</dbReference>
<dbReference type="GO" id="GO:0005634">
    <property type="term" value="C:nucleus"/>
    <property type="evidence" value="ECO:0007669"/>
    <property type="project" value="UniProtKB-SubCell"/>
</dbReference>
<evidence type="ECO:0000256" key="2">
    <source>
        <dbReference type="ARBA" id="ARBA00023015"/>
    </source>
</evidence>
<evidence type="ECO:0000256" key="4">
    <source>
        <dbReference type="ARBA" id="ARBA00023163"/>
    </source>
</evidence>
<dbReference type="PROSITE" id="PS50888">
    <property type="entry name" value="BHLH"/>
    <property type="match status" value="1"/>
</dbReference>
<dbReference type="PANTHER" id="PTHR15741">
    <property type="entry name" value="BASIC HELIX-LOOP-HELIX ZIP TRANSCRIPTION FACTOR"/>
    <property type="match status" value="1"/>
</dbReference>
<evidence type="ECO:0000259" key="7">
    <source>
        <dbReference type="PROSITE" id="PS50888"/>
    </source>
</evidence>
<dbReference type="EMBL" id="MU865339">
    <property type="protein sequence ID" value="KAK4226934.1"/>
    <property type="molecule type" value="Genomic_DNA"/>
</dbReference>
<keyword evidence="4" id="KW-0804">Transcription</keyword>
<dbReference type="SUPFAM" id="SSF47459">
    <property type="entry name" value="HLH, helix-loop-helix DNA-binding domain"/>
    <property type="match status" value="1"/>
</dbReference>
<dbReference type="Proteomes" id="UP001301958">
    <property type="component" value="Unassembled WGS sequence"/>
</dbReference>
<evidence type="ECO:0000256" key="1">
    <source>
        <dbReference type="ARBA" id="ARBA00004123"/>
    </source>
</evidence>
<protein>
    <recommendedName>
        <fullName evidence="7">BHLH domain-containing protein</fullName>
    </recommendedName>
</protein>
<feature type="region of interest" description="Disordered" evidence="6">
    <location>
        <begin position="95"/>
        <end position="153"/>
    </location>
</feature>
<keyword evidence="2" id="KW-0805">Transcription regulation</keyword>
<sequence length="153" mass="16573">MSNDPAQNMAEEEERPRLTEQEKKQNHILSEQKRRQAIRDGFDKLTTIVPDLEGQARSEGIVLGRTIDHIREGMKRRQEMIAELEKNGIPVPAELRHSLQSLPEGFLDAEPVSSPGGESSSPASAGKGKAKSGGSGKSGSKSTTSSDGPQQQQ</sequence>
<comment type="caution">
    <text evidence="8">The sequence shown here is derived from an EMBL/GenBank/DDBJ whole genome shotgun (WGS) entry which is preliminary data.</text>
</comment>
<accession>A0AAN7BP52</accession>
<dbReference type="GO" id="GO:0000981">
    <property type="term" value="F:DNA-binding transcription factor activity, RNA polymerase II-specific"/>
    <property type="evidence" value="ECO:0007669"/>
    <property type="project" value="TreeGrafter"/>
</dbReference>
<evidence type="ECO:0000256" key="6">
    <source>
        <dbReference type="SAM" id="MobiDB-lite"/>
    </source>
</evidence>
<feature type="compositionally biased region" description="Basic and acidic residues" evidence="6">
    <location>
        <begin position="14"/>
        <end position="30"/>
    </location>
</feature>
<keyword evidence="9" id="KW-1185">Reference proteome</keyword>
<dbReference type="InterPro" id="IPR036638">
    <property type="entry name" value="HLH_DNA-bd_sf"/>
</dbReference>
<dbReference type="InterPro" id="IPR052207">
    <property type="entry name" value="Max-like/E-box_TFs"/>
</dbReference>
<keyword evidence="3" id="KW-0238">DNA-binding</keyword>
<reference evidence="8" key="1">
    <citation type="journal article" date="2023" name="Mol. Phylogenet. Evol.">
        <title>Genome-scale phylogeny and comparative genomics of the fungal order Sordariales.</title>
        <authorList>
            <person name="Hensen N."/>
            <person name="Bonometti L."/>
            <person name="Westerberg I."/>
            <person name="Brannstrom I.O."/>
            <person name="Guillou S."/>
            <person name="Cros-Aarteil S."/>
            <person name="Calhoun S."/>
            <person name="Haridas S."/>
            <person name="Kuo A."/>
            <person name="Mondo S."/>
            <person name="Pangilinan J."/>
            <person name="Riley R."/>
            <person name="LaButti K."/>
            <person name="Andreopoulos B."/>
            <person name="Lipzen A."/>
            <person name="Chen C."/>
            <person name="Yan M."/>
            <person name="Daum C."/>
            <person name="Ng V."/>
            <person name="Clum A."/>
            <person name="Steindorff A."/>
            <person name="Ohm R.A."/>
            <person name="Martin F."/>
            <person name="Silar P."/>
            <person name="Natvig D.O."/>
            <person name="Lalanne C."/>
            <person name="Gautier V."/>
            <person name="Ament-Velasquez S.L."/>
            <person name="Kruys A."/>
            <person name="Hutchinson M.I."/>
            <person name="Powell A.J."/>
            <person name="Barry K."/>
            <person name="Miller A.N."/>
            <person name="Grigoriev I.V."/>
            <person name="Debuchy R."/>
            <person name="Gladieux P."/>
            <person name="Hiltunen Thoren M."/>
            <person name="Johannesson H."/>
        </authorList>
    </citation>
    <scope>NUCLEOTIDE SEQUENCE</scope>
    <source>
        <strain evidence="8">CBS 990.96</strain>
    </source>
</reference>
<evidence type="ECO:0000256" key="5">
    <source>
        <dbReference type="ARBA" id="ARBA00023242"/>
    </source>
</evidence>
<keyword evidence="5" id="KW-0539">Nucleus</keyword>
<organism evidence="8 9">
    <name type="scientific">Podospora fimiseda</name>
    <dbReference type="NCBI Taxonomy" id="252190"/>
    <lineage>
        <taxon>Eukaryota</taxon>
        <taxon>Fungi</taxon>
        <taxon>Dikarya</taxon>
        <taxon>Ascomycota</taxon>
        <taxon>Pezizomycotina</taxon>
        <taxon>Sordariomycetes</taxon>
        <taxon>Sordariomycetidae</taxon>
        <taxon>Sordariales</taxon>
        <taxon>Podosporaceae</taxon>
        <taxon>Podospora</taxon>
    </lineage>
</organism>
<dbReference type="PANTHER" id="PTHR15741:SF39">
    <property type="entry name" value="BHLH TRANSCRIPTION FACTOR (EUROFUNG)"/>
    <property type="match status" value="1"/>
</dbReference>
<dbReference type="AlphaFoldDB" id="A0AAN7BP52"/>
<evidence type="ECO:0000313" key="9">
    <source>
        <dbReference type="Proteomes" id="UP001301958"/>
    </source>
</evidence>
<reference evidence="8" key="2">
    <citation type="submission" date="2023-05" db="EMBL/GenBank/DDBJ databases">
        <authorList>
            <consortium name="Lawrence Berkeley National Laboratory"/>
            <person name="Steindorff A."/>
            <person name="Hensen N."/>
            <person name="Bonometti L."/>
            <person name="Westerberg I."/>
            <person name="Brannstrom I.O."/>
            <person name="Guillou S."/>
            <person name="Cros-Aarteil S."/>
            <person name="Calhoun S."/>
            <person name="Haridas S."/>
            <person name="Kuo A."/>
            <person name="Mondo S."/>
            <person name="Pangilinan J."/>
            <person name="Riley R."/>
            <person name="Labutti K."/>
            <person name="Andreopoulos B."/>
            <person name="Lipzen A."/>
            <person name="Chen C."/>
            <person name="Yanf M."/>
            <person name="Daum C."/>
            <person name="Ng V."/>
            <person name="Clum A."/>
            <person name="Ohm R."/>
            <person name="Martin F."/>
            <person name="Silar P."/>
            <person name="Natvig D."/>
            <person name="Lalanne C."/>
            <person name="Gautier V."/>
            <person name="Ament-Velasquez S.L."/>
            <person name="Kruys A."/>
            <person name="Hutchinson M.I."/>
            <person name="Powell A.J."/>
            <person name="Barry K."/>
            <person name="Miller A.N."/>
            <person name="Grigoriev I.V."/>
            <person name="Debuchy R."/>
            <person name="Gladieux P."/>
            <person name="Thoren M.H."/>
            <person name="Johannesson H."/>
        </authorList>
    </citation>
    <scope>NUCLEOTIDE SEQUENCE</scope>
    <source>
        <strain evidence="8">CBS 990.96</strain>
    </source>
</reference>
<dbReference type="GO" id="GO:0046983">
    <property type="term" value="F:protein dimerization activity"/>
    <property type="evidence" value="ECO:0007669"/>
    <property type="project" value="InterPro"/>
</dbReference>
<proteinExistence type="predicted"/>
<dbReference type="GO" id="GO:0000978">
    <property type="term" value="F:RNA polymerase II cis-regulatory region sequence-specific DNA binding"/>
    <property type="evidence" value="ECO:0007669"/>
    <property type="project" value="TreeGrafter"/>
</dbReference>
<dbReference type="InterPro" id="IPR011598">
    <property type="entry name" value="bHLH_dom"/>
</dbReference>
<name>A0AAN7BP52_9PEZI</name>
<gene>
    <name evidence="8" type="ORF">QBC38DRAFT_479140</name>
</gene>
<evidence type="ECO:0000313" key="8">
    <source>
        <dbReference type="EMBL" id="KAK4226934.1"/>
    </source>
</evidence>
<feature type="domain" description="BHLH" evidence="7">
    <location>
        <begin position="22"/>
        <end position="73"/>
    </location>
</feature>
<dbReference type="Pfam" id="PF00010">
    <property type="entry name" value="HLH"/>
    <property type="match status" value="1"/>
</dbReference>
<feature type="compositionally biased region" description="Low complexity" evidence="6">
    <location>
        <begin position="113"/>
        <end position="127"/>
    </location>
</feature>
<comment type="subcellular location">
    <subcellularLocation>
        <location evidence="1">Nucleus</location>
    </subcellularLocation>
</comment>
<evidence type="ECO:0000256" key="3">
    <source>
        <dbReference type="ARBA" id="ARBA00023125"/>
    </source>
</evidence>
<dbReference type="SMART" id="SM00353">
    <property type="entry name" value="HLH"/>
    <property type="match status" value="1"/>
</dbReference>